<sequence length="545" mass="61521">MKVTESLYSKPAKSQVSITHYGTYFLKRRKKASMMHFAKILAVLTGCASFCAAFEYYTFDGEGFPSCHNVTEVRDACSVAEVQTLVKNAAAGGGVQLRAGGKGHMWYDTQCSDDATMIIRTEYLNRISDFSLEKGASEGTVIIEGGVTFFQLAEYLHVRGANIGTGLVNWNISVGGSVAMGAHRTSIREDAAVVGGVLAMDIVDGSGEVRHIEKNEDDDTWLAASTSLGLLGVIVRLKMKIYPETKVYAMQKTLDEKDVLDGDIYGMISPYMTANFWWWPYKRKFHWRYYDVIPDNTSSQNGFQSTFSITALEATAAHILLDSGKYVQSSNWIAEATFFDIWDKPNFHDKVTDAAVTEWPVYGSNYDMLIGGLYPNQKPEWDYGLRGYTLELAFPVTRANEMLKRVRELFDEEEKKLIWMTATYRSGINIKFGKANFDFLGQVTTGTKDGQDWSKGAIMFDFPTYRPAVGDHKRFNEDFYIRLASTLIDEFPCRPHWTKNTRDVLRRAVKNLDKSFLARFKAVKDEFDPKGLYRSVVGEILGMYN</sequence>
<dbReference type="Gene3D" id="3.30.465.10">
    <property type="match status" value="1"/>
</dbReference>
<dbReference type="PROSITE" id="PS51387">
    <property type="entry name" value="FAD_PCMH"/>
    <property type="match status" value="1"/>
</dbReference>
<dbReference type="PANTHER" id="PTHR43762">
    <property type="entry name" value="L-GULONOLACTONE OXIDASE"/>
    <property type="match status" value="1"/>
</dbReference>
<comment type="caution">
    <text evidence="7">The sequence shown here is derived from an EMBL/GenBank/DDBJ whole genome shotgun (WGS) entry which is preliminary data.</text>
</comment>
<evidence type="ECO:0000259" key="6">
    <source>
        <dbReference type="PROSITE" id="PS51387"/>
    </source>
</evidence>
<evidence type="ECO:0000256" key="5">
    <source>
        <dbReference type="SAM" id="Phobius"/>
    </source>
</evidence>
<dbReference type="KEGG" id="amus:LMH87_010195"/>
<keyword evidence="8" id="KW-1185">Reference proteome</keyword>
<dbReference type="GO" id="GO:0071949">
    <property type="term" value="F:FAD binding"/>
    <property type="evidence" value="ECO:0007669"/>
    <property type="project" value="InterPro"/>
</dbReference>
<dbReference type="SUPFAM" id="SSF56176">
    <property type="entry name" value="FAD-binding/transporter-associated domain-like"/>
    <property type="match status" value="1"/>
</dbReference>
<evidence type="ECO:0000256" key="4">
    <source>
        <dbReference type="ARBA" id="ARBA00033418"/>
    </source>
</evidence>
<dbReference type="Pfam" id="PF01565">
    <property type="entry name" value="FAD_binding_4"/>
    <property type="match status" value="1"/>
</dbReference>
<protein>
    <recommendedName>
        <fullName evidence="2">D-arabinono-1,4-lactone oxidase</fullName>
        <ecNumber evidence="2">1.1.3.37</ecNumber>
    </recommendedName>
    <alternativeName>
        <fullName evidence="4">L-galactono-gamma-lactone oxidase</fullName>
    </alternativeName>
</protein>
<gene>
    <name evidence="7" type="ORF">LMH87_010195</name>
</gene>
<dbReference type="RefSeq" id="XP_056054379.1">
    <property type="nucleotide sequence ID" value="XM_056197318.1"/>
</dbReference>
<dbReference type="GO" id="GO:0016020">
    <property type="term" value="C:membrane"/>
    <property type="evidence" value="ECO:0007669"/>
    <property type="project" value="InterPro"/>
</dbReference>
<keyword evidence="5" id="KW-0472">Membrane</keyword>
<keyword evidence="5" id="KW-0812">Transmembrane</keyword>
<dbReference type="EMBL" id="JAJHUN010000008">
    <property type="protein sequence ID" value="KAJ4153721.1"/>
    <property type="molecule type" value="Genomic_DNA"/>
</dbReference>
<evidence type="ECO:0000256" key="1">
    <source>
        <dbReference type="ARBA" id="ARBA00005083"/>
    </source>
</evidence>
<keyword evidence="3" id="KW-0560">Oxidoreductase</keyword>
<dbReference type="InterPro" id="IPR010031">
    <property type="entry name" value="FAD_lactone_oxidase-like"/>
</dbReference>
<dbReference type="InterPro" id="IPR007173">
    <property type="entry name" value="ALO_C"/>
</dbReference>
<comment type="pathway">
    <text evidence="1">Cofactor biosynthesis; D-erythroascorbate biosynthesis; dehydro-D-arabinono-1,4-lactone from D-arabinose: step 2/2.</text>
</comment>
<dbReference type="GeneID" id="80897354"/>
<name>A0A9W8QDA9_AKAMU</name>
<organism evidence="7 8">
    <name type="scientific">Akanthomyces muscarius</name>
    <name type="common">Entomopathogenic fungus</name>
    <name type="synonym">Lecanicillium muscarium</name>
    <dbReference type="NCBI Taxonomy" id="2231603"/>
    <lineage>
        <taxon>Eukaryota</taxon>
        <taxon>Fungi</taxon>
        <taxon>Dikarya</taxon>
        <taxon>Ascomycota</taxon>
        <taxon>Pezizomycotina</taxon>
        <taxon>Sordariomycetes</taxon>
        <taxon>Hypocreomycetidae</taxon>
        <taxon>Hypocreales</taxon>
        <taxon>Cordycipitaceae</taxon>
        <taxon>Akanthomyces</taxon>
    </lineage>
</organism>
<keyword evidence="5" id="KW-1133">Transmembrane helix</keyword>
<dbReference type="PANTHER" id="PTHR43762:SF1">
    <property type="entry name" value="D-ARABINONO-1,4-LACTONE OXIDASE"/>
    <property type="match status" value="1"/>
</dbReference>
<dbReference type="Pfam" id="PF04030">
    <property type="entry name" value="ALO"/>
    <property type="match status" value="1"/>
</dbReference>
<dbReference type="InterPro" id="IPR006094">
    <property type="entry name" value="Oxid_FAD_bind_N"/>
</dbReference>
<proteinExistence type="predicted"/>
<evidence type="ECO:0000256" key="2">
    <source>
        <dbReference type="ARBA" id="ARBA00013136"/>
    </source>
</evidence>
<dbReference type="EC" id="1.1.3.37" evidence="2"/>
<accession>A0A9W8QDA9</accession>
<feature type="transmembrane region" description="Helical" evidence="5">
    <location>
        <begin position="37"/>
        <end position="59"/>
    </location>
</feature>
<evidence type="ECO:0000256" key="3">
    <source>
        <dbReference type="ARBA" id="ARBA00023002"/>
    </source>
</evidence>
<dbReference type="GO" id="GO:0003885">
    <property type="term" value="F:D-arabinono-1,4-lactone oxidase activity"/>
    <property type="evidence" value="ECO:0007669"/>
    <property type="project" value="UniProtKB-EC"/>
</dbReference>
<dbReference type="AlphaFoldDB" id="A0A9W8QDA9"/>
<dbReference type="InterPro" id="IPR016169">
    <property type="entry name" value="FAD-bd_PCMH_sub2"/>
</dbReference>
<dbReference type="Proteomes" id="UP001144673">
    <property type="component" value="Chromosome 5"/>
</dbReference>
<dbReference type="InterPro" id="IPR016166">
    <property type="entry name" value="FAD-bd_PCMH"/>
</dbReference>
<feature type="domain" description="FAD-binding PCMH-type" evidence="6">
    <location>
        <begin position="65"/>
        <end position="244"/>
    </location>
</feature>
<evidence type="ECO:0000313" key="7">
    <source>
        <dbReference type="EMBL" id="KAJ4153721.1"/>
    </source>
</evidence>
<evidence type="ECO:0000313" key="8">
    <source>
        <dbReference type="Proteomes" id="UP001144673"/>
    </source>
</evidence>
<dbReference type="InterPro" id="IPR036318">
    <property type="entry name" value="FAD-bd_PCMH-like_sf"/>
</dbReference>
<reference evidence="7" key="1">
    <citation type="journal article" date="2023" name="Access Microbiol">
        <title>De-novo genome assembly for Akanthomyces muscarius, a biocontrol agent of insect agricultural pests.</title>
        <authorList>
            <person name="Erdos Z."/>
            <person name="Studholme D.J."/>
            <person name="Raymond B."/>
            <person name="Sharma M."/>
        </authorList>
    </citation>
    <scope>NUCLEOTIDE SEQUENCE</scope>
    <source>
        <strain evidence="7">Ve6</strain>
    </source>
</reference>